<evidence type="ECO:0000256" key="1">
    <source>
        <dbReference type="SAM" id="MobiDB-lite"/>
    </source>
</evidence>
<dbReference type="AlphaFoldDB" id="G4RDA8"/>
<organism evidence="2 3">
    <name type="scientific">Pelagibacterium halotolerans (strain DSM 22347 / JCM 15775 / CGMCC 1.7692 / B2)</name>
    <dbReference type="NCBI Taxonomy" id="1082931"/>
    <lineage>
        <taxon>Bacteria</taxon>
        <taxon>Pseudomonadati</taxon>
        <taxon>Pseudomonadota</taxon>
        <taxon>Alphaproteobacteria</taxon>
        <taxon>Hyphomicrobiales</taxon>
        <taxon>Devosiaceae</taxon>
        <taxon>Pelagibacterium</taxon>
    </lineage>
</organism>
<feature type="compositionally biased region" description="Pro residues" evidence="1">
    <location>
        <begin position="81"/>
        <end position="90"/>
    </location>
</feature>
<keyword evidence="3" id="KW-1185">Reference proteome</keyword>
<dbReference type="HOGENOM" id="CLU_1904743_0_0_5"/>
<proteinExistence type="predicted"/>
<protein>
    <submittedName>
        <fullName evidence="2">Uncharacterized protein</fullName>
    </submittedName>
</protein>
<evidence type="ECO:0000313" key="3">
    <source>
        <dbReference type="Proteomes" id="UP000008850"/>
    </source>
</evidence>
<feature type="region of interest" description="Disordered" evidence="1">
    <location>
        <begin position="76"/>
        <end position="96"/>
    </location>
</feature>
<dbReference type="STRING" id="1082931.KKY_695"/>
<gene>
    <name evidence="2" type="ordered locus">KKY_695</name>
</gene>
<reference evidence="2 3" key="1">
    <citation type="journal article" date="2012" name="J. Bacteriol.">
        <title>Complete genome sequence of Pelagibacterium halotolerans B2T.</title>
        <authorList>
            <person name="Huo Y.Y."/>
            <person name="Cheng H."/>
            <person name="Han X.F."/>
            <person name="Jiang X.W."/>
            <person name="Sun C."/>
            <person name="Zhang X.Q."/>
            <person name="Zhu X.F."/>
            <person name="Liu Y.F."/>
            <person name="Li P.F."/>
            <person name="Ni P.X."/>
            <person name="Wu M."/>
        </authorList>
    </citation>
    <scope>NUCLEOTIDE SEQUENCE [LARGE SCALE GENOMIC DNA]</scope>
    <source>
        <strain evidence="3">DSM 22347 / JCM 15775 / CGMCC 1.7692 / B2</strain>
    </source>
</reference>
<dbReference type="KEGG" id="phl:KKY_695"/>
<dbReference type="EMBL" id="CP003075">
    <property type="protein sequence ID" value="AEQ50734.1"/>
    <property type="molecule type" value="Genomic_DNA"/>
</dbReference>
<feature type="region of interest" description="Disordered" evidence="1">
    <location>
        <begin position="1"/>
        <end position="53"/>
    </location>
</feature>
<evidence type="ECO:0000313" key="2">
    <source>
        <dbReference type="EMBL" id="AEQ50734.1"/>
    </source>
</evidence>
<accession>G4RDA8</accession>
<sequence>MMLNRRLLGPQKCAVAGREKSGKNRSFPQRHPGLDPGSGNRSDDGSISDAECTRPRLKAGVTRWWIWQGWGLPTQMSIQPRRPPAAPPSPLDRLPQIRFGLPRRNHFRIVCPRCAASLPFCSPPAAGSSSSSR</sequence>
<name>G4RDA8_PELHB</name>
<dbReference type="Proteomes" id="UP000008850">
    <property type="component" value="Chromosome"/>
</dbReference>